<proteinExistence type="predicted"/>
<comment type="caution">
    <text evidence="3">The sequence shown here is derived from an EMBL/GenBank/DDBJ whole genome shotgun (WGS) entry which is preliminary data.</text>
</comment>
<organism evidence="3 4">
    <name type="scientific">Idiomarina abyssalis</name>
    <dbReference type="NCBI Taxonomy" id="86102"/>
    <lineage>
        <taxon>Bacteria</taxon>
        <taxon>Pseudomonadati</taxon>
        <taxon>Pseudomonadota</taxon>
        <taxon>Gammaproteobacteria</taxon>
        <taxon>Alteromonadales</taxon>
        <taxon>Idiomarinaceae</taxon>
        <taxon>Idiomarina</taxon>
    </lineage>
</organism>
<dbReference type="EMBL" id="JAEMOS010000047">
    <property type="protein sequence ID" value="MBJ7267836.1"/>
    <property type="molecule type" value="Genomic_DNA"/>
</dbReference>
<evidence type="ECO:0008006" key="6">
    <source>
        <dbReference type="Google" id="ProtNLM"/>
    </source>
</evidence>
<feature type="chain" id="PRO_5034078643" description="Polysaccharide biosynthesis protein GumN" evidence="1">
    <location>
        <begin position="20"/>
        <end position="255"/>
    </location>
</feature>
<dbReference type="Proteomes" id="UP000621390">
    <property type="component" value="Unassembled WGS sequence"/>
</dbReference>
<dbReference type="EMBL" id="JAEMOP010000002">
    <property type="protein sequence ID" value="MBJ7314618.1"/>
    <property type="molecule type" value="Genomic_DNA"/>
</dbReference>
<evidence type="ECO:0000313" key="5">
    <source>
        <dbReference type="Proteomes" id="UP000655994"/>
    </source>
</evidence>
<name>A0A8I1G2B6_9GAMM</name>
<gene>
    <name evidence="2" type="ORF">JHC10_12905</name>
    <name evidence="3" type="ORF">JHC11_01190</name>
</gene>
<keyword evidence="5" id="KW-1185">Reference proteome</keyword>
<sequence length="255" mass="28801">MVKYVLFLICCIPCFLAKAGEITVIGSIHSPTASYTSSDLADYISMLDPDVILTEGNESMFNSEGRVSDEASGLEIEAYRQIQQSSQIPIINVSMERRNQEMRKVKYNQTLGQVFQVVQGKYKSGELANSALFEEILVTFSARSRCMQNSTFEELQSEKCVDAFKENSDAIFKDMHNLLKGDPDLSAELERWEPLVTFHKKRHREIAANVTSHICKGTNKKYLLIVGVLHFSEVRELLSNTDCEFKLSSYSDVPS</sequence>
<accession>A0A8I1G2B6</accession>
<evidence type="ECO:0000256" key="1">
    <source>
        <dbReference type="SAM" id="SignalP"/>
    </source>
</evidence>
<reference evidence="3 5" key="1">
    <citation type="submission" date="2020-09" db="EMBL/GenBank/DDBJ databases">
        <title>Draft Genomes of Bacterial Isolates from North Pond Shallow Sediments.</title>
        <authorList>
            <person name="Kiel Reese B."/>
            <person name="Mullis M."/>
            <person name="Weisend R.E."/>
        </authorList>
    </citation>
    <scope>NUCLEOTIDE SEQUENCE</scope>
    <source>
        <strain evidence="3">KJE-2</strain>
        <strain evidence="2 5">KJE-3</strain>
    </source>
</reference>
<protein>
    <recommendedName>
        <fullName evidence="6">Polysaccharide biosynthesis protein GumN</fullName>
    </recommendedName>
</protein>
<dbReference type="RefSeq" id="WP_199495072.1">
    <property type="nucleotide sequence ID" value="NZ_JAEMOO010000013.1"/>
</dbReference>
<feature type="signal peptide" evidence="1">
    <location>
        <begin position="1"/>
        <end position="19"/>
    </location>
</feature>
<dbReference type="Proteomes" id="UP000655994">
    <property type="component" value="Unassembled WGS sequence"/>
</dbReference>
<keyword evidence="1" id="KW-0732">Signal</keyword>
<evidence type="ECO:0000313" key="4">
    <source>
        <dbReference type="Proteomes" id="UP000621390"/>
    </source>
</evidence>
<dbReference type="AlphaFoldDB" id="A0A8I1G2B6"/>
<evidence type="ECO:0000313" key="2">
    <source>
        <dbReference type="EMBL" id="MBJ7267836.1"/>
    </source>
</evidence>
<evidence type="ECO:0000313" key="3">
    <source>
        <dbReference type="EMBL" id="MBJ7314618.1"/>
    </source>
</evidence>